<gene>
    <name evidence="1" type="ORF">LPLAT_LOCUS8311</name>
</gene>
<dbReference type="EMBL" id="CAXIPU020000607">
    <property type="protein sequence ID" value="CAL1672507.1"/>
    <property type="molecule type" value="Genomic_DNA"/>
</dbReference>
<name>A0AAV2MZ38_9HYME</name>
<evidence type="ECO:0000313" key="2">
    <source>
        <dbReference type="Proteomes" id="UP001497644"/>
    </source>
</evidence>
<comment type="caution">
    <text evidence="1">The sequence shown here is derived from an EMBL/GenBank/DDBJ whole genome shotgun (WGS) entry which is preliminary data.</text>
</comment>
<dbReference type="Proteomes" id="UP001497644">
    <property type="component" value="Unassembled WGS sequence"/>
</dbReference>
<organism evidence="1 2">
    <name type="scientific">Lasius platythorax</name>
    <dbReference type="NCBI Taxonomy" id="488582"/>
    <lineage>
        <taxon>Eukaryota</taxon>
        <taxon>Metazoa</taxon>
        <taxon>Ecdysozoa</taxon>
        <taxon>Arthropoda</taxon>
        <taxon>Hexapoda</taxon>
        <taxon>Insecta</taxon>
        <taxon>Pterygota</taxon>
        <taxon>Neoptera</taxon>
        <taxon>Endopterygota</taxon>
        <taxon>Hymenoptera</taxon>
        <taxon>Apocrita</taxon>
        <taxon>Aculeata</taxon>
        <taxon>Formicoidea</taxon>
        <taxon>Formicidae</taxon>
        <taxon>Formicinae</taxon>
        <taxon>Lasius</taxon>
        <taxon>Lasius</taxon>
    </lineage>
</organism>
<reference evidence="1" key="1">
    <citation type="submission" date="2024-04" db="EMBL/GenBank/DDBJ databases">
        <authorList>
            <consortium name="Molecular Ecology Group"/>
        </authorList>
    </citation>
    <scope>NUCLEOTIDE SEQUENCE</scope>
</reference>
<accession>A0AAV2MZ38</accession>
<proteinExistence type="predicted"/>
<keyword evidence="2" id="KW-1185">Reference proteome</keyword>
<protein>
    <submittedName>
        <fullName evidence="1">Uncharacterized protein</fullName>
    </submittedName>
</protein>
<evidence type="ECO:0000313" key="1">
    <source>
        <dbReference type="EMBL" id="CAL1672507.1"/>
    </source>
</evidence>
<dbReference type="AlphaFoldDB" id="A0AAV2MZ38"/>
<sequence length="134" mass="15166">MCRDHTAETEFAQPLFSCRERVRDRMSGTIQVLSEIWNGVSFSVSGRPFYTEQLPVRVISARFVGPDLFHLKRVIIETSYFDGVRVVRQGPLLGGFRQDSERFRSAETTALALGDGGRITARFGREIEIIKKGL</sequence>